<feature type="transmembrane region" description="Helical" evidence="6">
    <location>
        <begin position="100"/>
        <end position="118"/>
    </location>
</feature>
<protein>
    <submittedName>
        <fullName evidence="7">MFS transporter</fullName>
    </submittedName>
</protein>
<dbReference type="InterPro" id="IPR011701">
    <property type="entry name" value="MFS"/>
</dbReference>
<comment type="caution">
    <text evidence="7">The sequence shown here is derived from an EMBL/GenBank/DDBJ whole genome shotgun (WGS) entry which is preliminary data.</text>
</comment>
<sequence>MLITERSFLTMWIGQLATIFGNRFSEIAIPLIVLQVTGSPLQAALVVICSQAAPLILALPAGNWMERRSKRAVAMSAEAVSFTVMSVFTLAVLFDLLTVWLLGAGLFVIGAAGLFFRVSFGAMVPQVAGRKRLVEAHGWFEGADAISTFAGPVLAGVILSAYGTAAVLAVDAATYAVSFLGIAFLTLKEKPVSKQPRSREPMLAGLRMLVTNSRQQFITMQHIILNSTTTAAVLLVIIYTSESLGFAAWQTGVVLSAAGAGNIAAVLLLRSVSRLAWSSLYGGLMLLAAAGLLLISLTEALVLLAFGMFLFDGALSMAFVLNGSARTAVTSDARLARVLAASAFIGGAAAIAGNAFAGSVSEWFLPAFGLIGLSVLLAGSACASFFFREGRSPVQELEP</sequence>
<feature type="transmembrane region" description="Helical" evidence="6">
    <location>
        <begin position="275"/>
        <end position="295"/>
    </location>
</feature>
<reference evidence="7 8" key="1">
    <citation type="submission" date="2020-03" db="EMBL/GenBank/DDBJ databases">
        <title>Assessment of the enzymatic potential of alkaline-tolerant lipase obtained from Bacillus luteus H11 (technogenic soil) for the bioremediation of saline soils contaminated with petroleum substances.</title>
        <authorList>
            <person name="Kalwasinska A."/>
        </authorList>
    </citation>
    <scope>NUCLEOTIDE SEQUENCE [LARGE SCALE GENOMIC DNA]</scope>
    <source>
        <strain evidence="7 8">H11</strain>
    </source>
</reference>
<feature type="transmembrane region" description="Helical" evidence="6">
    <location>
        <begin position="40"/>
        <end position="60"/>
    </location>
</feature>
<dbReference type="InterPro" id="IPR036259">
    <property type="entry name" value="MFS_trans_sf"/>
</dbReference>
<organism evidence="7 8">
    <name type="scientific">Alkalicoccus luteus</name>
    <dbReference type="NCBI Taxonomy" id="1237094"/>
    <lineage>
        <taxon>Bacteria</taxon>
        <taxon>Bacillati</taxon>
        <taxon>Bacillota</taxon>
        <taxon>Bacilli</taxon>
        <taxon>Bacillales</taxon>
        <taxon>Bacillaceae</taxon>
        <taxon>Alkalicoccus</taxon>
    </lineage>
</organism>
<feature type="transmembrane region" description="Helical" evidence="6">
    <location>
        <begin position="223"/>
        <end position="241"/>
    </location>
</feature>
<comment type="subcellular location">
    <subcellularLocation>
        <location evidence="1">Cell membrane</location>
        <topology evidence="1">Multi-pass membrane protein</topology>
    </subcellularLocation>
</comment>
<feature type="transmembrane region" description="Helical" evidence="6">
    <location>
        <begin position="139"/>
        <end position="159"/>
    </location>
</feature>
<keyword evidence="2" id="KW-1003">Cell membrane</keyword>
<dbReference type="PANTHER" id="PTHR23513">
    <property type="entry name" value="INTEGRAL MEMBRANE EFFLUX PROTEIN-RELATED"/>
    <property type="match status" value="1"/>
</dbReference>
<feature type="transmembrane region" description="Helical" evidence="6">
    <location>
        <begin position="247"/>
        <end position="268"/>
    </location>
</feature>
<evidence type="ECO:0000256" key="1">
    <source>
        <dbReference type="ARBA" id="ARBA00004651"/>
    </source>
</evidence>
<keyword evidence="5 6" id="KW-0472">Membrane</keyword>
<evidence type="ECO:0000256" key="2">
    <source>
        <dbReference type="ARBA" id="ARBA00022475"/>
    </source>
</evidence>
<dbReference type="EMBL" id="JAATHJ010000001">
    <property type="protein sequence ID" value="NJP36211.1"/>
    <property type="molecule type" value="Genomic_DNA"/>
</dbReference>
<keyword evidence="3 6" id="KW-0812">Transmembrane</keyword>
<evidence type="ECO:0000256" key="6">
    <source>
        <dbReference type="SAM" id="Phobius"/>
    </source>
</evidence>
<evidence type="ECO:0000256" key="3">
    <source>
        <dbReference type="ARBA" id="ARBA00022692"/>
    </source>
</evidence>
<keyword evidence="4 6" id="KW-1133">Transmembrane helix</keyword>
<evidence type="ECO:0000256" key="4">
    <source>
        <dbReference type="ARBA" id="ARBA00022989"/>
    </source>
</evidence>
<proteinExistence type="predicted"/>
<dbReference type="CDD" id="cd06173">
    <property type="entry name" value="MFS_MefA_like"/>
    <property type="match status" value="1"/>
</dbReference>
<dbReference type="SUPFAM" id="SSF103473">
    <property type="entry name" value="MFS general substrate transporter"/>
    <property type="match status" value="1"/>
</dbReference>
<evidence type="ECO:0000313" key="7">
    <source>
        <dbReference type="EMBL" id="NJP36211.1"/>
    </source>
</evidence>
<feature type="transmembrane region" description="Helical" evidence="6">
    <location>
        <begin position="165"/>
        <end position="187"/>
    </location>
</feature>
<dbReference type="PANTHER" id="PTHR23513:SF6">
    <property type="entry name" value="MAJOR FACILITATOR SUPERFAMILY ASSOCIATED DOMAIN-CONTAINING PROTEIN"/>
    <property type="match status" value="1"/>
</dbReference>
<dbReference type="Pfam" id="PF07690">
    <property type="entry name" value="MFS_1"/>
    <property type="match status" value="1"/>
</dbReference>
<keyword evidence="8" id="KW-1185">Reference proteome</keyword>
<evidence type="ECO:0000256" key="5">
    <source>
        <dbReference type="ARBA" id="ARBA00023136"/>
    </source>
</evidence>
<name>A0A969PPV4_9BACI</name>
<feature type="transmembrane region" description="Helical" evidence="6">
    <location>
        <begin position="72"/>
        <end position="94"/>
    </location>
</feature>
<dbReference type="AlphaFoldDB" id="A0A969PPV4"/>
<dbReference type="GO" id="GO:0005886">
    <property type="term" value="C:plasma membrane"/>
    <property type="evidence" value="ECO:0007669"/>
    <property type="project" value="UniProtKB-SubCell"/>
</dbReference>
<feature type="transmembrane region" description="Helical" evidence="6">
    <location>
        <begin position="363"/>
        <end position="387"/>
    </location>
</feature>
<gene>
    <name evidence="7" type="ORF">HCN83_01270</name>
</gene>
<evidence type="ECO:0000313" key="8">
    <source>
        <dbReference type="Proteomes" id="UP000752012"/>
    </source>
</evidence>
<dbReference type="Proteomes" id="UP000752012">
    <property type="component" value="Unassembled WGS sequence"/>
</dbReference>
<feature type="transmembrane region" description="Helical" evidence="6">
    <location>
        <begin position="301"/>
        <end position="323"/>
    </location>
</feature>
<dbReference type="Gene3D" id="1.20.1250.20">
    <property type="entry name" value="MFS general substrate transporter like domains"/>
    <property type="match status" value="1"/>
</dbReference>
<dbReference type="GO" id="GO:0022857">
    <property type="term" value="F:transmembrane transporter activity"/>
    <property type="evidence" value="ECO:0007669"/>
    <property type="project" value="InterPro"/>
</dbReference>
<accession>A0A969PPV4</accession>
<feature type="transmembrane region" description="Helical" evidence="6">
    <location>
        <begin position="335"/>
        <end position="357"/>
    </location>
</feature>